<evidence type="ECO:0000256" key="1">
    <source>
        <dbReference type="ARBA" id="ARBA00023002"/>
    </source>
</evidence>
<proteinExistence type="predicted"/>
<feature type="domain" description="Flavin reductase like" evidence="2">
    <location>
        <begin position="26"/>
        <end position="173"/>
    </location>
</feature>
<name>A0A512BSQ5_9HYPH</name>
<dbReference type="PANTHER" id="PTHR30466:SF1">
    <property type="entry name" value="FMN REDUCTASE (NADH) RUTF"/>
    <property type="match status" value="1"/>
</dbReference>
<protein>
    <submittedName>
        <fullName evidence="3">FMN reductase (NADH) RutF</fullName>
    </submittedName>
</protein>
<evidence type="ECO:0000313" key="3">
    <source>
        <dbReference type="EMBL" id="GEO14935.1"/>
    </source>
</evidence>
<dbReference type="OrthoDB" id="9789254at2"/>
<dbReference type="Pfam" id="PF01613">
    <property type="entry name" value="Flavin_Reduct"/>
    <property type="match status" value="1"/>
</dbReference>
<dbReference type="InterPro" id="IPR002563">
    <property type="entry name" value="Flavin_Rdtase-like_dom"/>
</dbReference>
<dbReference type="InterPro" id="IPR012349">
    <property type="entry name" value="Split_barrel_FMN-bd"/>
</dbReference>
<evidence type="ECO:0000259" key="2">
    <source>
        <dbReference type="SMART" id="SM00903"/>
    </source>
</evidence>
<dbReference type="InterPro" id="IPR050268">
    <property type="entry name" value="NADH-dep_flavin_reductase"/>
</dbReference>
<keyword evidence="4" id="KW-1185">Reference proteome</keyword>
<dbReference type="PANTHER" id="PTHR30466">
    <property type="entry name" value="FLAVIN REDUCTASE"/>
    <property type="match status" value="1"/>
</dbReference>
<organism evidence="3 4">
    <name type="scientific">Microvirga aerophila</name>
    <dbReference type="NCBI Taxonomy" id="670291"/>
    <lineage>
        <taxon>Bacteria</taxon>
        <taxon>Pseudomonadati</taxon>
        <taxon>Pseudomonadota</taxon>
        <taxon>Alphaproteobacteria</taxon>
        <taxon>Hyphomicrobiales</taxon>
        <taxon>Methylobacteriaceae</taxon>
        <taxon>Microvirga</taxon>
    </lineage>
</organism>
<dbReference type="GO" id="GO:0006208">
    <property type="term" value="P:pyrimidine nucleobase catabolic process"/>
    <property type="evidence" value="ECO:0007669"/>
    <property type="project" value="TreeGrafter"/>
</dbReference>
<sequence length="176" mass="18312">MLKTQPFPEPVTGPDGLDPALFREGMSRVAAAVHVVTTDGPEGRAGFTATAVAPVTDSPAALLVCVNTSSRSAEALLANGVFCVNALGAGDAALADIFAGRTGLFGQDRFSAGRWGTLATGSPFLTTGLVAFDCRLSDARVVATHHVIIGEIAAIRIGEKSPALIYQDRRYRELKA</sequence>
<dbReference type="SUPFAM" id="SSF50475">
    <property type="entry name" value="FMN-binding split barrel"/>
    <property type="match status" value="1"/>
</dbReference>
<dbReference type="GO" id="GO:0042602">
    <property type="term" value="F:riboflavin reductase (NADPH) activity"/>
    <property type="evidence" value="ECO:0007669"/>
    <property type="project" value="TreeGrafter"/>
</dbReference>
<reference evidence="3 4" key="1">
    <citation type="submission" date="2019-07" db="EMBL/GenBank/DDBJ databases">
        <title>Whole genome shotgun sequence of Microvirga aerophila NBRC 106136.</title>
        <authorList>
            <person name="Hosoyama A."/>
            <person name="Uohara A."/>
            <person name="Ohji S."/>
            <person name="Ichikawa N."/>
        </authorList>
    </citation>
    <scope>NUCLEOTIDE SEQUENCE [LARGE SCALE GENOMIC DNA]</scope>
    <source>
        <strain evidence="3 4">NBRC 106136</strain>
    </source>
</reference>
<dbReference type="SMART" id="SM00903">
    <property type="entry name" value="Flavin_Reduct"/>
    <property type="match status" value="1"/>
</dbReference>
<dbReference type="AlphaFoldDB" id="A0A512BSQ5"/>
<dbReference type="Proteomes" id="UP000321085">
    <property type="component" value="Unassembled WGS sequence"/>
</dbReference>
<gene>
    <name evidence="3" type="primary">rutF</name>
    <name evidence="3" type="ORF">MAE02_26310</name>
</gene>
<keyword evidence="1" id="KW-0560">Oxidoreductase</keyword>
<comment type="caution">
    <text evidence="3">The sequence shown here is derived from an EMBL/GenBank/DDBJ whole genome shotgun (WGS) entry which is preliminary data.</text>
</comment>
<dbReference type="RefSeq" id="WP_114188204.1">
    <property type="nucleotide sequence ID" value="NZ_BJYU01000032.1"/>
</dbReference>
<dbReference type="Gene3D" id="2.30.110.10">
    <property type="entry name" value="Electron Transport, Fmn-binding Protein, Chain A"/>
    <property type="match status" value="1"/>
</dbReference>
<dbReference type="GO" id="GO:0010181">
    <property type="term" value="F:FMN binding"/>
    <property type="evidence" value="ECO:0007669"/>
    <property type="project" value="InterPro"/>
</dbReference>
<evidence type="ECO:0000313" key="4">
    <source>
        <dbReference type="Proteomes" id="UP000321085"/>
    </source>
</evidence>
<dbReference type="EMBL" id="BJYU01000032">
    <property type="protein sequence ID" value="GEO14935.1"/>
    <property type="molecule type" value="Genomic_DNA"/>
</dbReference>
<accession>A0A512BSQ5</accession>